<name>A0A917RAL8_9ACTN</name>
<gene>
    <name evidence="2" type="ORF">GCM10007964_46100</name>
</gene>
<proteinExistence type="predicted"/>
<reference evidence="2" key="1">
    <citation type="journal article" date="2014" name="Int. J. Syst. Evol. Microbiol.">
        <title>Complete genome sequence of Corynebacterium casei LMG S-19264T (=DSM 44701T), isolated from a smear-ripened cheese.</title>
        <authorList>
            <consortium name="US DOE Joint Genome Institute (JGI-PGF)"/>
            <person name="Walter F."/>
            <person name="Albersmeier A."/>
            <person name="Kalinowski J."/>
            <person name="Ruckert C."/>
        </authorList>
    </citation>
    <scope>NUCLEOTIDE SEQUENCE</scope>
    <source>
        <strain evidence="2">JCM 13064</strain>
    </source>
</reference>
<keyword evidence="1" id="KW-0472">Membrane</keyword>
<evidence type="ECO:0000313" key="2">
    <source>
        <dbReference type="EMBL" id="GGK98703.1"/>
    </source>
</evidence>
<dbReference type="AlphaFoldDB" id="A0A917RAL8"/>
<dbReference type="InterPro" id="IPR025338">
    <property type="entry name" value="DUF4244"/>
</dbReference>
<evidence type="ECO:0008006" key="4">
    <source>
        <dbReference type="Google" id="ProtNLM"/>
    </source>
</evidence>
<protein>
    <recommendedName>
        <fullName evidence="4">DUF4244 domain-containing protein</fullName>
    </recommendedName>
</protein>
<dbReference type="Pfam" id="PF14029">
    <property type="entry name" value="DUF4244"/>
    <property type="match status" value="1"/>
</dbReference>
<keyword evidence="1" id="KW-0812">Transmembrane</keyword>
<evidence type="ECO:0000313" key="3">
    <source>
        <dbReference type="Proteomes" id="UP000645217"/>
    </source>
</evidence>
<comment type="caution">
    <text evidence="2">The sequence shown here is derived from an EMBL/GenBank/DDBJ whole genome shotgun (WGS) entry which is preliminary data.</text>
</comment>
<dbReference type="EMBL" id="BMNT01000026">
    <property type="protein sequence ID" value="GGK98703.1"/>
    <property type="molecule type" value="Genomic_DNA"/>
</dbReference>
<organism evidence="2 3">
    <name type="scientific">Sphaerisporangium melleum</name>
    <dbReference type="NCBI Taxonomy" id="321316"/>
    <lineage>
        <taxon>Bacteria</taxon>
        <taxon>Bacillati</taxon>
        <taxon>Actinomycetota</taxon>
        <taxon>Actinomycetes</taxon>
        <taxon>Streptosporangiales</taxon>
        <taxon>Streptosporangiaceae</taxon>
        <taxon>Sphaerisporangium</taxon>
    </lineage>
</organism>
<feature type="transmembrane region" description="Helical" evidence="1">
    <location>
        <begin position="60"/>
        <end position="80"/>
    </location>
</feature>
<evidence type="ECO:0000256" key="1">
    <source>
        <dbReference type="SAM" id="Phobius"/>
    </source>
</evidence>
<keyword evidence="1" id="KW-1133">Transmembrane helix</keyword>
<reference evidence="2" key="2">
    <citation type="submission" date="2020-09" db="EMBL/GenBank/DDBJ databases">
        <authorList>
            <person name="Sun Q."/>
            <person name="Ohkuma M."/>
        </authorList>
    </citation>
    <scope>NUCLEOTIDE SEQUENCE</scope>
    <source>
        <strain evidence="2">JCM 13064</strain>
    </source>
</reference>
<sequence length="101" mass="11351">MRRWIRRVRRHMPTAVWRGKRAAAAGGDRVLRWSWADLRTRARGLAAMARLRWQAGMSTAEYAVGTIAACAFAALLFKIVSSPEVRKMLSDLISRALRLAG</sequence>
<keyword evidence="3" id="KW-1185">Reference proteome</keyword>
<accession>A0A917RAL8</accession>
<dbReference type="Proteomes" id="UP000645217">
    <property type="component" value="Unassembled WGS sequence"/>
</dbReference>